<keyword evidence="4 8" id="KW-0812">Transmembrane</keyword>
<feature type="transmembrane region" description="Helical" evidence="8">
    <location>
        <begin position="233"/>
        <end position="255"/>
    </location>
</feature>
<evidence type="ECO:0000256" key="2">
    <source>
        <dbReference type="ARBA" id="ARBA00022676"/>
    </source>
</evidence>
<evidence type="ECO:0000256" key="1">
    <source>
        <dbReference type="ARBA" id="ARBA00022475"/>
    </source>
</evidence>
<dbReference type="CDD" id="cd04187">
    <property type="entry name" value="DPM1_like_bac"/>
    <property type="match status" value="1"/>
</dbReference>
<dbReference type="PANTHER" id="PTHR48090">
    <property type="entry name" value="UNDECAPRENYL-PHOSPHATE 4-DEOXY-4-FORMAMIDO-L-ARABINOSE TRANSFERASE-RELATED"/>
    <property type="match status" value="1"/>
</dbReference>
<dbReference type="InterPro" id="IPR050256">
    <property type="entry name" value="Glycosyltransferase_2"/>
</dbReference>
<dbReference type="Gene3D" id="3.90.550.10">
    <property type="entry name" value="Spore Coat Polysaccharide Biosynthesis Protein SpsA, Chain A"/>
    <property type="match status" value="1"/>
</dbReference>
<reference evidence="10 11" key="1">
    <citation type="submission" date="2017-11" db="EMBL/GenBank/DDBJ databases">
        <title>Isolation and Characterization of Family Methanocellaceae Species from Potential Methane Hydrate Area Offshore Southwestern Taiwan.</title>
        <authorList>
            <person name="Zhang W.-L."/>
            <person name="Chen W.-C."/>
            <person name="Lai M.-C."/>
            <person name="Chen S.-C."/>
        </authorList>
    </citation>
    <scope>NUCLEOTIDE SEQUENCE [LARGE SCALE GENOMIC DNA]</scope>
    <source>
        <strain evidence="10 11">CWC-04</strain>
    </source>
</reference>
<dbReference type="RefSeq" id="WP_230742985.1">
    <property type="nucleotide sequence ID" value="NZ_PGCK01000013.1"/>
</dbReference>
<keyword evidence="3" id="KW-0808">Transferase</keyword>
<keyword evidence="5" id="KW-0448">Lipopolysaccharide biosynthesis</keyword>
<evidence type="ECO:0000256" key="6">
    <source>
        <dbReference type="ARBA" id="ARBA00022989"/>
    </source>
</evidence>
<proteinExistence type="predicted"/>
<feature type="transmembrane region" description="Helical" evidence="8">
    <location>
        <begin position="267"/>
        <end position="287"/>
    </location>
</feature>
<sequence length="305" mass="35004">MTDNPYISVIIPVYNEEDNITELYGQLSSVLYSLNQPFEVLFIDDGSRDNTYNKLKEIKDDNVRIIRFQRNFGKAAALSCGFKYARSNIVITMDGDLQDDPKEIAKFLEGLKEFDMVSGWKYRRKDPFTKTIPSKIFNILTRVLTNVNIHDFNCGFKAYRGYVVKDIKLYGELHRYIPAIAQWKGYTVGEIKVEHHPRVHGKSKYGANRLLKGFLDLITVKFLITYIQRPLHLFGSIGVLLSGSGFLVGCYLIYLWFNEVKIGDRPLLNLSVLLIITGIQLIAMGLIGELFVNSKDNNNWIIKKE</sequence>
<dbReference type="PANTHER" id="PTHR48090:SF3">
    <property type="entry name" value="UNDECAPRENYL-PHOSPHATE 4-DEOXY-4-FORMAMIDO-L-ARABINOSE TRANSFERASE"/>
    <property type="match status" value="1"/>
</dbReference>
<evidence type="ECO:0000256" key="3">
    <source>
        <dbReference type="ARBA" id="ARBA00022679"/>
    </source>
</evidence>
<keyword evidence="11" id="KW-1185">Reference proteome</keyword>
<evidence type="ECO:0000313" key="11">
    <source>
        <dbReference type="Proteomes" id="UP001320159"/>
    </source>
</evidence>
<evidence type="ECO:0000256" key="8">
    <source>
        <dbReference type="SAM" id="Phobius"/>
    </source>
</evidence>
<keyword evidence="2" id="KW-0328">Glycosyltransferase</keyword>
<keyword evidence="7 8" id="KW-0472">Membrane</keyword>
<feature type="domain" description="Glycosyltransferase 2-like" evidence="9">
    <location>
        <begin position="8"/>
        <end position="166"/>
    </location>
</feature>
<dbReference type="GO" id="GO:0099621">
    <property type="term" value="F:undecaprenyl-phosphate 4-deoxy-4-formamido-L-arabinose transferase activity"/>
    <property type="evidence" value="ECO:0007669"/>
    <property type="project" value="TreeGrafter"/>
</dbReference>
<dbReference type="Proteomes" id="UP001320159">
    <property type="component" value="Unassembled WGS sequence"/>
</dbReference>
<name>A0AAP2REZ5_9EURY</name>
<dbReference type="Pfam" id="PF00535">
    <property type="entry name" value="Glycos_transf_2"/>
    <property type="match status" value="1"/>
</dbReference>
<dbReference type="InterPro" id="IPR029044">
    <property type="entry name" value="Nucleotide-diphossugar_trans"/>
</dbReference>
<dbReference type="GO" id="GO:0005886">
    <property type="term" value="C:plasma membrane"/>
    <property type="evidence" value="ECO:0007669"/>
    <property type="project" value="TreeGrafter"/>
</dbReference>
<organism evidence="10 11">
    <name type="scientific">Methanooceanicella nereidis</name>
    <dbReference type="NCBI Taxonomy" id="2052831"/>
    <lineage>
        <taxon>Archaea</taxon>
        <taxon>Methanobacteriati</taxon>
        <taxon>Methanobacteriota</taxon>
        <taxon>Stenosarchaea group</taxon>
        <taxon>Methanomicrobia</taxon>
        <taxon>Methanocellales</taxon>
        <taxon>Methanocellaceae</taxon>
        <taxon>Methanooceanicella</taxon>
    </lineage>
</organism>
<dbReference type="SUPFAM" id="SSF53448">
    <property type="entry name" value="Nucleotide-diphospho-sugar transferases"/>
    <property type="match status" value="1"/>
</dbReference>
<evidence type="ECO:0000313" key="10">
    <source>
        <dbReference type="EMBL" id="MCD1296103.1"/>
    </source>
</evidence>
<keyword evidence="1" id="KW-1003">Cell membrane</keyword>
<gene>
    <name evidence="10" type="ORF">CUJ83_13955</name>
</gene>
<comment type="caution">
    <text evidence="10">The sequence shown here is derived from an EMBL/GenBank/DDBJ whole genome shotgun (WGS) entry which is preliminary data.</text>
</comment>
<evidence type="ECO:0000256" key="7">
    <source>
        <dbReference type="ARBA" id="ARBA00023136"/>
    </source>
</evidence>
<evidence type="ECO:0000256" key="5">
    <source>
        <dbReference type="ARBA" id="ARBA00022985"/>
    </source>
</evidence>
<evidence type="ECO:0000259" key="9">
    <source>
        <dbReference type="Pfam" id="PF00535"/>
    </source>
</evidence>
<dbReference type="AlphaFoldDB" id="A0AAP2REZ5"/>
<evidence type="ECO:0000256" key="4">
    <source>
        <dbReference type="ARBA" id="ARBA00022692"/>
    </source>
</evidence>
<keyword evidence="6 8" id="KW-1133">Transmembrane helix</keyword>
<accession>A0AAP2REZ5</accession>
<dbReference type="EMBL" id="PGCK01000013">
    <property type="protein sequence ID" value="MCD1296103.1"/>
    <property type="molecule type" value="Genomic_DNA"/>
</dbReference>
<protein>
    <submittedName>
        <fullName evidence="10">Glycosyltransferase</fullName>
    </submittedName>
</protein>
<dbReference type="InterPro" id="IPR001173">
    <property type="entry name" value="Glyco_trans_2-like"/>
</dbReference>